<dbReference type="RefSeq" id="XP_066708259.1">
    <property type="nucleotide sequence ID" value="XM_066866583.1"/>
</dbReference>
<evidence type="ECO:0000313" key="1">
    <source>
        <dbReference type="EMBL" id="KAK8038407.1"/>
    </source>
</evidence>
<evidence type="ECO:0000313" key="2">
    <source>
        <dbReference type="Proteomes" id="UP001480595"/>
    </source>
</evidence>
<reference evidence="1 2" key="1">
    <citation type="submission" date="2023-01" db="EMBL/GenBank/DDBJ databases">
        <title>Analysis of 21 Apiospora genomes using comparative genomics revels a genus with tremendous synthesis potential of carbohydrate active enzymes and secondary metabolites.</title>
        <authorList>
            <person name="Sorensen T."/>
        </authorList>
    </citation>
    <scope>NUCLEOTIDE SEQUENCE [LARGE SCALE GENOMIC DNA]</scope>
    <source>
        <strain evidence="1 2">CBS 135458</strain>
    </source>
</reference>
<gene>
    <name evidence="1" type="ORF">PG994_015174</name>
</gene>
<dbReference type="EMBL" id="JAQQWL010000016">
    <property type="protein sequence ID" value="KAK8038407.1"/>
    <property type="molecule type" value="Genomic_DNA"/>
</dbReference>
<keyword evidence="2" id="KW-1185">Reference proteome</keyword>
<protein>
    <submittedName>
        <fullName evidence="1">Uncharacterized protein</fullName>
    </submittedName>
</protein>
<sequence length="85" mass="9625">MVRLKRSGLEVAYENQREEVLPMLLPTKMVLGLGDALGVIVEGSVRVDEAVAWLRKLRWRWIYQRAAHRDGSKANVLLNKAVGAR</sequence>
<name>A0ABR1SW26_9PEZI</name>
<proteinExistence type="predicted"/>
<dbReference type="GeneID" id="92099646"/>
<organism evidence="1 2">
    <name type="scientific">Apiospora phragmitis</name>
    <dbReference type="NCBI Taxonomy" id="2905665"/>
    <lineage>
        <taxon>Eukaryota</taxon>
        <taxon>Fungi</taxon>
        <taxon>Dikarya</taxon>
        <taxon>Ascomycota</taxon>
        <taxon>Pezizomycotina</taxon>
        <taxon>Sordariomycetes</taxon>
        <taxon>Xylariomycetidae</taxon>
        <taxon>Amphisphaeriales</taxon>
        <taxon>Apiosporaceae</taxon>
        <taxon>Apiospora</taxon>
    </lineage>
</organism>
<comment type="caution">
    <text evidence="1">The sequence shown here is derived from an EMBL/GenBank/DDBJ whole genome shotgun (WGS) entry which is preliminary data.</text>
</comment>
<accession>A0ABR1SW26</accession>
<dbReference type="Proteomes" id="UP001480595">
    <property type="component" value="Unassembled WGS sequence"/>
</dbReference>